<reference evidence="2 3" key="1">
    <citation type="journal article" date="2014" name="Genome Biol. Evol.">
        <title>The secreted proteins of Achlya hypogyna and Thraustotheca clavata identify the ancestral oomycete secretome and reveal gene acquisitions by horizontal gene transfer.</title>
        <authorList>
            <person name="Misner I."/>
            <person name="Blouin N."/>
            <person name="Leonard G."/>
            <person name="Richards T.A."/>
            <person name="Lane C.E."/>
        </authorList>
    </citation>
    <scope>NUCLEOTIDE SEQUENCE [LARGE SCALE GENOMIC DNA]</scope>
    <source>
        <strain evidence="2 3">ATCC 48635</strain>
    </source>
</reference>
<dbReference type="Proteomes" id="UP000243579">
    <property type="component" value="Unassembled WGS sequence"/>
</dbReference>
<dbReference type="AlphaFoldDB" id="A0A1V9YVA4"/>
<feature type="compositionally biased region" description="Low complexity" evidence="1">
    <location>
        <begin position="137"/>
        <end position="147"/>
    </location>
</feature>
<accession>A0A1V9YVA4</accession>
<evidence type="ECO:0000313" key="3">
    <source>
        <dbReference type="Proteomes" id="UP000243579"/>
    </source>
</evidence>
<dbReference type="EMBL" id="JNBR01000751">
    <property type="protein sequence ID" value="OQR89719.1"/>
    <property type="molecule type" value="Genomic_DNA"/>
</dbReference>
<proteinExistence type="predicted"/>
<comment type="caution">
    <text evidence="2">The sequence shown here is derived from an EMBL/GenBank/DDBJ whole genome shotgun (WGS) entry which is preliminary data.</text>
</comment>
<feature type="region of interest" description="Disordered" evidence="1">
    <location>
        <begin position="124"/>
        <end position="147"/>
    </location>
</feature>
<keyword evidence="3" id="KW-1185">Reference proteome</keyword>
<evidence type="ECO:0000256" key="1">
    <source>
        <dbReference type="SAM" id="MobiDB-lite"/>
    </source>
</evidence>
<sequence>MKTGIFFALTSVGTTTMPPCSDFTVKLALTPYAKMIRSYLEPCARDAGVNIYNVEASKGDPDVALRFVASTNCKNLFLVERNAFATITPPCMIEQFSTTMSTTDFATATWEDIVANTTAEAKNMTRKPEITYPPTGPTTVPSGPTSKSSAVTHIAGALAAAATTLVLLV</sequence>
<gene>
    <name evidence="2" type="ORF">ACHHYP_06098</name>
</gene>
<evidence type="ECO:0000313" key="2">
    <source>
        <dbReference type="EMBL" id="OQR89719.1"/>
    </source>
</evidence>
<organism evidence="2 3">
    <name type="scientific">Achlya hypogyna</name>
    <name type="common">Oomycete</name>
    <name type="synonym">Protoachlya hypogyna</name>
    <dbReference type="NCBI Taxonomy" id="1202772"/>
    <lineage>
        <taxon>Eukaryota</taxon>
        <taxon>Sar</taxon>
        <taxon>Stramenopiles</taxon>
        <taxon>Oomycota</taxon>
        <taxon>Saprolegniomycetes</taxon>
        <taxon>Saprolegniales</taxon>
        <taxon>Achlyaceae</taxon>
        <taxon>Achlya</taxon>
    </lineage>
</organism>
<protein>
    <submittedName>
        <fullName evidence="2">Uncharacterized protein</fullName>
    </submittedName>
</protein>
<name>A0A1V9YVA4_ACHHY</name>